<feature type="region of interest" description="Disordered" evidence="1">
    <location>
        <begin position="1"/>
        <end position="25"/>
    </location>
</feature>
<keyword evidence="3" id="KW-1185">Reference proteome</keyword>
<organism evidence="2 3">
    <name type="scientific">Stylosanthes scabra</name>
    <dbReference type="NCBI Taxonomy" id="79078"/>
    <lineage>
        <taxon>Eukaryota</taxon>
        <taxon>Viridiplantae</taxon>
        <taxon>Streptophyta</taxon>
        <taxon>Embryophyta</taxon>
        <taxon>Tracheophyta</taxon>
        <taxon>Spermatophyta</taxon>
        <taxon>Magnoliopsida</taxon>
        <taxon>eudicotyledons</taxon>
        <taxon>Gunneridae</taxon>
        <taxon>Pentapetalae</taxon>
        <taxon>rosids</taxon>
        <taxon>fabids</taxon>
        <taxon>Fabales</taxon>
        <taxon>Fabaceae</taxon>
        <taxon>Papilionoideae</taxon>
        <taxon>50 kb inversion clade</taxon>
        <taxon>dalbergioids sensu lato</taxon>
        <taxon>Dalbergieae</taxon>
        <taxon>Pterocarpus clade</taxon>
        <taxon>Stylosanthes</taxon>
    </lineage>
</organism>
<evidence type="ECO:0000313" key="2">
    <source>
        <dbReference type="EMBL" id="MED6213994.1"/>
    </source>
</evidence>
<protein>
    <submittedName>
        <fullName evidence="2">Uncharacterized protein</fullName>
    </submittedName>
</protein>
<feature type="region of interest" description="Disordered" evidence="1">
    <location>
        <begin position="88"/>
        <end position="107"/>
    </location>
</feature>
<dbReference type="Proteomes" id="UP001341840">
    <property type="component" value="Unassembled WGS sequence"/>
</dbReference>
<dbReference type="EMBL" id="JASCZI010244222">
    <property type="protein sequence ID" value="MED6213994.1"/>
    <property type="molecule type" value="Genomic_DNA"/>
</dbReference>
<evidence type="ECO:0000256" key="1">
    <source>
        <dbReference type="SAM" id="MobiDB-lite"/>
    </source>
</evidence>
<feature type="compositionally biased region" description="Low complexity" evidence="1">
    <location>
        <begin position="91"/>
        <end position="107"/>
    </location>
</feature>
<reference evidence="2 3" key="1">
    <citation type="journal article" date="2023" name="Plants (Basel)">
        <title>Bridging the Gap: Combining Genomics and Transcriptomics Approaches to Understand Stylosanthes scabra, an Orphan Legume from the Brazilian Caatinga.</title>
        <authorList>
            <person name="Ferreira-Neto J.R.C."/>
            <person name="da Silva M.D."/>
            <person name="Binneck E."/>
            <person name="de Melo N.F."/>
            <person name="da Silva R.H."/>
            <person name="de Melo A.L.T.M."/>
            <person name="Pandolfi V."/>
            <person name="Bustamante F.O."/>
            <person name="Brasileiro-Vidal A.C."/>
            <person name="Benko-Iseppon A.M."/>
        </authorList>
    </citation>
    <scope>NUCLEOTIDE SEQUENCE [LARGE SCALE GENOMIC DNA]</scope>
    <source>
        <tissue evidence="2">Leaves</tissue>
    </source>
</reference>
<gene>
    <name evidence="2" type="ORF">PIB30_098779</name>
</gene>
<evidence type="ECO:0000313" key="3">
    <source>
        <dbReference type="Proteomes" id="UP001341840"/>
    </source>
</evidence>
<proteinExistence type="predicted"/>
<name>A0ABU6YUW5_9FABA</name>
<comment type="caution">
    <text evidence="2">The sequence shown here is derived from an EMBL/GenBank/DDBJ whole genome shotgun (WGS) entry which is preliminary data.</text>
</comment>
<sequence length="160" mass="16923">MRAATAVAAGHTKRGKREKFKEREIRGEKEREFQVAVDPSHGFAAVDGLLVAAVPETTTLTFESVITAVHRGATAGVAAAMVIPTRRKENLSPPETSTPPSLTLAWPRNANRNRNAKLSHQPGTTLPLSRRKTASLLPGNTIAIGKSRSKLGNAAAAAGN</sequence>
<accession>A0ABU6YUW5</accession>